<dbReference type="GO" id="GO:0003677">
    <property type="term" value="F:DNA binding"/>
    <property type="evidence" value="ECO:0007669"/>
    <property type="project" value="InterPro"/>
</dbReference>
<evidence type="ECO:0000313" key="1">
    <source>
        <dbReference type="EMBL" id="EHQ27000.1"/>
    </source>
</evidence>
<name>H1YAF7_9SPHI</name>
<gene>
    <name evidence="1" type="ORF">Mucpa_2891</name>
</gene>
<dbReference type="InterPro" id="IPR010982">
    <property type="entry name" value="Lambda_DNA-bd_dom_sf"/>
</dbReference>
<dbReference type="Proteomes" id="UP000002774">
    <property type="component" value="Chromosome"/>
</dbReference>
<protein>
    <submittedName>
        <fullName evidence="1">Uncharacterized protein</fullName>
    </submittedName>
</protein>
<organism evidence="1 2">
    <name type="scientific">Mucilaginibacter paludis DSM 18603</name>
    <dbReference type="NCBI Taxonomy" id="714943"/>
    <lineage>
        <taxon>Bacteria</taxon>
        <taxon>Pseudomonadati</taxon>
        <taxon>Bacteroidota</taxon>
        <taxon>Sphingobacteriia</taxon>
        <taxon>Sphingobacteriales</taxon>
        <taxon>Sphingobacteriaceae</taxon>
        <taxon>Mucilaginibacter</taxon>
    </lineage>
</organism>
<dbReference type="EMBL" id="CM001403">
    <property type="protein sequence ID" value="EHQ27000.1"/>
    <property type="molecule type" value="Genomic_DNA"/>
</dbReference>
<dbReference type="RefSeq" id="WP_008507260.1">
    <property type="nucleotide sequence ID" value="NZ_CM001403.1"/>
</dbReference>
<dbReference type="HOGENOM" id="CLU_1198689_0_0_10"/>
<dbReference type="eggNOG" id="ENOG503371P">
    <property type="taxonomic scope" value="Bacteria"/>
</dbReference>
<sequence>MCTIINVEKLSRLFTDQEILEIVKAFNTWPSSNLELKILRINISGAHKRIEALITENFNENDHYFDRSTLELKVVEIFKPFLANKFINVEVQPYRSNVVEIVNPSWIEDRMSKKSLRIKDLAFDTGIDKTNLSGWINGSRAMSQPVKAMFYYYLTRPTERKEIIVDFMNCLNKAKVGTVIPVPTFHLSEIDIRHYLIKKAIELNCQVSIGDFSKAVAEIKFYQKEFHTLDC</sequence>
<proteinExistence type="predicted"/>
<dbReference type="OrthoDB" id="677191at2"/>
<dbReference type="SUPFAM" id="SSF47413">
    <property type="entry name" value="lambda repressor-like DNA-binding domains"/>
    <property type="match status" value="1"/>
</dbReference>
<dbReference type="STRING" id="714943.Mucpa_2891"/>
<reference evidence="1" key="1">
    <citation type="submission" date="2011-09" db="EMBL/GenBank/DDBJ databases">
        <title>The permanent draft genome of Mucilaginibacter paludis DSM 18603.</title>
        <authorList>
            <consortium name="US DOE Joint Genome Institute (JGI-PGF)"/>
            <person name="Lucas S."/>
            <person name="Han J."/>
            <person name="Lapidus A."/>
            <person name="Bruce D."/>
            <person name="Goodwin L."/>
            <person name="Pitluck S."/>
            <person name="Peters L."/>
            <person name="Kyrpides N."/>
            <person name="Mavromatis K."/>
            <person name="Ivanova N."/>
            <person name="Mikhailova N."/>
            <person name="Held B."/>
            <person name="Detter J.C."/>
            <person name="Tapia R."/>
            <person name="Han C."/>
            <person name="Land M."/>
            <person name="Hauser L."/>
            <person name="Markowitz V."/>
            <person name="Cheng J.-F."/>
            <person name="Hugenholtz P."/>
            <person name="Woyke T."/>
            <person name="Wu D."/>
            <person name="Tindall B."/>
            <person name="Brambilla E."/>
            <person name="Klenk H.-P."/>
            <person name="Eisen J.A."/>
        </authorList>
    </citation>
    <scope>NUCLEOTIDE SEQUENCE [LARGE SCALE GENOMIC DNA]</scope>
    <source>
        <strain evidence="1">DSM 18603</strain>
    </source>
</reference>
<dbReference type="AlphaFoldDB" id="H1YAF7"/>
<accession>H1YAF7</accession>
<keyword evidence="2" id="KW-1185">Reference proteome</keyword>
<evidence type="ECO:0000313" key="2">
    <source>
        <dbReference type="Proteomes" id="UP000002774"/>
    </source>
</evidence>